<evidence type="ECO:0000256" key="1">
    <source>
        <dbReference type="ARBA" id="ARBA00023015"/>
    </source>
</evidence>
<dbReference type="EMBL" id="JASOOE010000007">
    <property type="protein sequence ID" value="MDK7187265.1"/>
    <property type="molecule type" value="Genomic_DNA"/>
</dbReference>
<keyword evidence="1" id="KW-0805">Transcription regulation</keyword>
<evidence type="ECO:0000259" key="4">
    <source>
        <dbReference type="PROSITE" id="PS50987"/>
    </source>
</evidence>
<keyword evidence="2" id="KW-0238">DNA-binding</keyword>
<dbReference type="InterPro" id="IPR011991">
    <property type="entry name" value="ArsR-like_HTH"/>
</dbReference>
<dbReference type="Gene3D" id="1.10.10.10">
    <property type="entry name" value="Winged helix-like DNA-binding domain superfamily/Winged helix DNA-binding domain"/>
    <property type="match status" value="1"/>
</dbReference>
<dbReference type="AlphaFoldDB" id="A0AAJ1V286"/>
<evidence type="ECO:0000313" key="5">
    <source>
        <dbReference type="EMBL" id="MDK7187265.1"/>
    </source>
</evidence>
<dbReference type="InterPro" id="IPR001845">
    <property type="entry name" value="HTH_ArsR_DNA-bd_dom"/>
</dbReference>
<feature type="domain" description="HTH arsR-type" evidence="4">
    <location>
        <begin position="3"/>
        <end position="97"/>
    </location>
</feature>
<dbReference type="CDD" id="cd00090">
    <property type="entry name" value="HTH_ARSR"/>
    <property type="match status" value="1"/>
</dbReference>
<organism evidence="5 6">
    <name type="scientific">Facklamia hominis</name>
    <dbReference type="NCBI Taxonomy" id="178214"/>
    <lineage>
        <taxon>Bacteria</taxon>
        <taxon>Bacillati</taxon>
        <taxon>Bacillota</taxon>
        <taxon>Bacilli</taxon>
        <taxon>Lactobacillales</taxon>
        <taxon>Aerococcaceae</taxon>
        <taxon>Facklamia</taxon>
    </lineage>
</organism>
<dbReference type="PANTHER" id="PTHR43132:SF6">
    <property type="entry name" value="HTH-TYPE TRANSCRIPTIONAL REPRESSOR CZRA"/>
    <property type="match status" value="1"/>
</dbReference>
<dbReference type="PANTHER" id="PTHR43132">
    <property type="entry name" value="ARSENICAL RESISTANCE OPERON REPRESSOR ARSR-RELATED"/>
    <property type="match status" value="1"/>
</dbReference>
<dbReference type="GO" id="GO:0003700">
    <property type="term" value="F:DNA-binding transcription factor activity"/>
    <property type="evidence" value="ECO:0007669"/>
    <property type="project" value="InterPro"/>
</dbReference>
<dbReference type="Proteomes" id="UP001229251">
    <property type="component" value="Unassembled WGS sequence"/>
</dbReference>
<dbReference type="InterPro" id="IPR036390">
    <property type="entry name" value="WH_DNA-bd_sf"/>
</dbReference>
<proteinExistence type="predicted"/>
<comment type="caution">
    <text evidence="5">The sequence shown here is derived from an EMBL/GenBank/DDBJ whole genome shotgun (WGS) entry which is preliminary data.</text>
</comment>
<dbReference type="Pfam" id="PF01022">
    <property type="entry name" value="HTH_5"/>
    <property type="match status" value="1"/>
</dbReference>
<dbReference type="GO" id="GO:0003677">
    <property type="term" value="F:DNA binding"/>
    <property type="evidence" value="ECO:0007669"/>
    <property type="project" value="UniProtKB-KW"/>
</dbReference>
<dbReference type="NCBIfam" id="NF033788">
    <property type="entry name" value="HTH_metalloreg"/>
    <property type="match status" value="1"/>
</dbReference>
<dbReference type="RefSeq" id="WP_129752713.1">
    <property type="nucleotide sequence ID" value="NZ_JASOOE010000007.1"/>
</dbReference>
<dbReference type="InterPro" id="IPR051011">
    <property type="entry name" value="Metal_resp_trans_reg"/>
</dbReference>
<keyword evidence="3" id="KW-0804">Transcription</keyword>
<dbReference type="SMART" id="SM00418">
    <property type="entry name" value="HTH_ARSR"/>
    <property type="match status" value="1"/>
</dbReference>
<accession>A0AAJ1V286</accession>
<dbReference type="PROSITE" id="PS50987">
    <property type="entry name" value="HTH_ARSR_2"/>
    <property type="match status" value="1"/>
</dbReference>
<protein>
    <submittedName>
        <fullName evidence="5">Metalloregulator ArsR/SmtB family transcription factor</fullName>
    </submittedName>
</protein>
<reference evidence="5" key="1">
    <citation type="submission" date="2023-05" db="EMBL/GenBank/DDBJ databases">
        <title>Cataloging the Phylogenetic Diversity of Human Bladder Bacteria.</title>
        <authorList>
            <person name="Du J."/>
        </authorList>
    </citation>
    <scope>NUCLEOTIDE SEQUENCE</scope>
    <source>
        <strain evidence="5">UMB1231</strain>
    </source>
</reference>
<gene>
    <name evidence="5" type="ORF">QP433_04660</name>
</gene>
<evidence type="ECO:0000256" key="2">
    <source>
        <dbReference type="ARBA" id="ARBA00023125"/>
    </source>
</evidence>
<sequence length="97" mass="11137">MDQKEVIIQEISSFFKVLGDKTRLSLLFLLEEESRNVSELAQALGMEQSAVSHQLKVLKNAKIVKSTRQGKSNYYSLDDDHIFTLLEQVRDHIQEDA</sequence>
<evidence type="ECO:0000313" key="6">
    <source>
        <dbReference type="Proteomes" id="UP001229251"/>
    </source>
</evidence>
<evidence type="ECO:0000256" key="3">
    <source>
        <dbReference type="ARBA" id="ARBA00023163"/>
    </source>
</evidence>
<dbReference type="InterPro" id="IPR036388">
    <property type="entry name" value="WH-like_DNA-bd_sf"/>
</dbReference>
<dbReference type="PRINTS" id="PR00778">
    <property type="entry name" value="HTHARSR"/>
</dbReference>
<name>A0AAJ1V286_9LACT</name>
<dbReference type="SUPFAM" id="SSF46785">
    <property type="entry name" value="Winged helix' DNA-binding domain"/>
    <property type="match status" value="1"/>
</dbReference>